<protein>
    <submittedName>
        <fullName evidence="2">Uncharacterized protein</fullName>
    </submittedName>
</protein>
<evidence type="ECO:0000256" key="1">
    <source>
        <dbReference type="SAM" id="MobiDB-lite"/>
    </source>
</evidence>
<feature type="compositionally biased region" description="Low complexity" evidence="1">
    <location>
        <begin position="127"/>
        <end position="140"/>
    </location>
</feature>
<name>A0A0A2L6E9_PENIT</name>
<dbReference type="OrthoDB" id="10009520at2759"/>
<evidence type="ECO:0000313" key="2">
    <source>
        <dbReference type="EMBL" id="KGO74773.1"/>
    </source>
</evidence>
<comment type="caution">
    <text evidence="2">The sequence shown here is derived from an EMBL/GenBank/DDBJ whole genome shotgun (WGS) entry which is preliminary data.</text>
</comment>
<dbReference type="HOGENOM" id="CLU_1475632_0_0_1"/>
<accession>A0A0A2L6E9</accession>
<keyword evidence="3" id="KW-1185">Reference proteome</keyword>
<reference evidence="2 3" key="1">
    <citation type="journal article" date="2015" name="Mol. Plant Microbe Interact.">
        <title>Genome, transcriptome, and functional analyses of Penicillium expansum provide new insights into secondary metabolism and pathogenicity.</title>
        <authorList>
            <person name="Ballester A.R."/>
            <person name="Marcet-Houben M."/>
            <person name="Levin E."/>
            <person name="Sela N."/>
            <person name="Selma-Lazaro C."/>
            <person name="Carmona L."/>
            <person name="Wisniewski M."/>
            <person name="Droby S."/>
            <person name="Gonzalez-Candelas L."/>
            <person name="Gabaldon T."/>
        </authorList>
    </citation>
    <scope>NUCLEOTIDE SEQUENCE [LARGE SCALE GENOMIC DNA]</scope>
    <source>
        <strain evidence="2 3">PHI-1</strain>
    </source>
</reference>
<dbReference type="Proteomes" id="UP000030104">
    <property type="component" value="Unassembled WGS sequence"/>
</dbReference>
<organism evidence="2 3">
    <name type="scientific">Penicillium italicum</name>
    <name type="common">Blue mold</name>
    <dbReference type="NCBI Taxonomy" id="40296"/>
    <lineage>
        <taxon>Eukaryota</taxon>
        <taxon>Fungi</taxon>
        <taxon>Dikarya</taxon>
        <taxon>Ascomycota</taxon>
        <taxon>Pezizomycotina</taxon>
        <taxon>Eurotiomycetes</taxon>
        <taxon>Eurotiomycetidae</taxon>
        <taxon>Eurotiales</taxon>
        <taxon>Aspergillaceae</taxon>
        <taxon>Penicillium</taxon>
    </lineage>
</organism>
<feature type="region of interest" description="Disordered" evidence="1">
    <location>
        <begin position="87"/>
        <end position="140"/>
    </location>
</feature>
<evidence type="ECO:0000313" key="3">
    <source>
        <dbReference type="Proteomes" id="UP000030104"/>
    </source>
</evidence>
<proteinExistence type="predicted"/>
<gene>
    <name evidence="2" type="ORF">PITC_083820</name>
</gene>
<sequence length="183" mass="20233">MDLDTADLVLQTALQEVEEAFRSLKKDEDDGRVRVGDQNLALSHWQAELQRRMRIQQDRQAAIQISRESRFDQAAILQDIHNREGSEAAAVPVLPAGRAPPRPQVPQTRAPRGTLDLTSNPDAQDQAGPRADATTTPTAPSTGALREIAAHMSTAKHVSSTCFKIPWLTKAYFLLVVVAYLYH</sequence>
<dbReference type="EMBL" id="JQGA01000587">
    <property type="protein sequence ID" value="KGO74773.1"/>
    <property type="molecule type" value="Genomic_DNA"/>
</dbReference>
<dbReference type="STRING" id="40296.A0A0A2L6E9"/>
<dbReference type="AlphaFoldDB" id="A0A0A2L6E9"/>